<dbReference type="InterPro" id="IPR014776">
    <property type="entry name" value="4pyrrole_Mease_sub2"/>
</dbReference>
<dbReference type="InterPro" id="IPR035996">
    <property type="entry name" value="4pyrrol_Methylase_sf"/>
</dbReference>
<dbReference type="InterPro" id="IPR003043">
    <property type="entry name" value="Uropor_MeTrfase_CS"/>
</dbReference>
<keyword evidence="9" id="KW-0627">Porphyrin biosynthesis</keyword>
<evidence type="ECO:0000256" key="2">
    <source>
        <dbReference type="ARBA" id="ARBA00012162"/>
    </source>
</evidence>
<evidence type="ECO:0000256" key="6">
    <source>
        <dbReference type="ARBA" id="ARBA00022691"/>
    </source>
</evidence>
<dbReference type="InterPro" id="IPR014777">
    <property type="entry name" value="4pyrrole_Mease_sub1"/>
</dbReference>
<dbReference type="Pfam" id="PF00590">
    <property type="entry name" value="TP_methylase"/>
    <property type="match status" value="1"/>
</dbReference>
<dbReference type="GO" id="GO:0032259">
    <property type="term" value="P:methylation"/>
    <property type="evidence" value="ECO:0007669"/>
    <property type="project" value="UniProtKB-KW"/>
</dbReference>
<dbReference type="CDD" id="cd11642">
    <property type="entry name" value="SUMT"/>
    <property type="match status" value="1"/>
</dbReference>
<keyword evidence="4 13" id="KW-0489">Methyltransferase</keyword>
<reference evidence="15 16" key="1">
    <citation type="submission" date="2019-04" db="EMBL/GenBank/DDBJ databases">
        <authorList>
            <person name="Hwang J.C."/>
        </authorList>
    </citation>
    <scope>NUCLEOTIDE SEQUENCE [LARGE SCALE GENOMIC DNA]</scope>
    <source>
        <strain evidence="15 16">IMCC35001</strain>
    </source>
</reference>
<name>A0A4U1BJV7_9GAMM</name>
<gene>
    <name evidence="15" type="primary">cobA</name>
    <name evidence="15" type="ORF">FCL40_02615</name>
</gene>
<dbReference type="GO" id="GO:0004851">
    <property type="term" value="F:uroporphyrin-III C-methyltransferase activity"/>
    <property type="evidence" value="ECO:0007669"/>
    <property type="project" value="UniProtKB-EC"/>
</dbReference>
<dbReference type="FunFam" id="3.30.950.10:FF:000001">
    <property type="entry name" value="Siroheme synthase"/>
    <property type="match status" value="1"/>
</dbReference>
<comment type="caution">
    <text evidence="15">The sequence shown here is derived from an EMBL/GenBank/DDBJ whole genome shotgun (WGS) entry which is preliminary data.</text>
</comment>
<keyword evidence="8" id="KW-0456">Lyase</keyword>
<dbReference type="GO" id="GO:0009236">
    <property type="term" value="P:cobalamin biosynthetic process"/>
    <property type="evidence" value="ECO:0007669"/>
    <property type="project" value="UniProtKB-KW"/>
</dbReference>
<dbReference type="InterPro" id="IPR006366">
    <property type="entry name" value="CobA/CysG_C"/>
</dbReference>
<organism evidence="15 16">
    <name type="scientific">Ferrimonas sediminicola</name>
    <dbReference type="NCBI Taxonomy" id="2569538"/>
    <lineage>
        <taxon>Bacteria</taxon>
        <taxon>Pseudomonadati</taxon>
        <taxon>Pseudomonadota</taxon>
        <taxon>Gammaproteobacteria</taxon>
        <taxon>Alteromonadales</taxon>
        <taxon>Ferrimonadaceae</taxon>
        <taxon>Ferrimonas</taxon>
    </lineage>
</organism>
<dbReference type="EMBL" id="SWCI01000001">
    <property type="protein sequence ID" value="TKB51465.1"/>
    <property type="molecule type" value="Genomic_DNA"/>
</dbReference>
<evidence type="ECO:0000256" key="11">
    <source>
        <dbReference type="ARBA" id="ARBA00025705"/>
    </source>
</evidence>
<evidence type="ECO:0000259" key="14">
    <source>
        <dbReference type="Pfam" id="PF00590"/>
    </source>
</evidence>
<evidence type="ECO:0000313" key="15">
    <source>
        <dbReference type="EMBL" id="TKB51465.1"/>
    </source>
</evidence>
<comment type="pathway">
    <text evidence="12">Cofactor biosynthesis; adenosylcobalamin biosynthesis; precorrin-2 from uroporphyrinogen III: step 1/1.</text>
</comment>
<accession>A0A4U1BJV7</accession>
<dbReference type="FunFam" id="3.40.1010.10:FF:000001">
    <property type="entry name" value="Siroheme synthase"/>
    <property type="match status" value="1"/>
</dbReference>
<evidence type="ECO:0000256" key="12">
    <source>
        <dbReference type="ARBA" id="ARBA00060548"/>
    </source>
</evidence>
<evidence type="ECO:0000256" key="5">
    <source>
        <dbReference type="ARBA" id="ARBA00022679"/>
    </source>
</evidence>
<dbReference type="Gene3D" id="3.40.1010.10">
    <property type="entry name" value="Cobalt-precorrin-4 Transmethylase, Domain 1"/>
    <property type="match status" value="1"/>
</dbReference>
<keyword evidence="7" id="KW-0560">Oxidoreductase</keyword>
<keyword evidence="16" id="KW-1185">Reference proteome</keyword>
<dbReference type="PROSITE" id="PS00839">
    <property type="entry name" value="SUMT_1"/>
    <property type="match status" value="1"/>
</dbReference>
<dbReference type="InterPro" id="IPR000878">
    <property type="entry name" value="4pyrrol_Mease"/>
</dbReference>
<dbReference type="RefSeq" id="WP_136851049.1">
    <property type="nucleotide sequence ID" value="NZ_SWCI01000001.1"/>
</dbReference>
<sequence>MSLISLPNRIGRVAIVGAGPGDPELLTVKALGLIQCADVVLHDALVSEPILSLIHPQAERIAVGKRCGRHSMSQEEINRLLVAKAASGDRSVVRLKGGDPLMFGRGGEEMQALREAGIDYEVVPGVTAATACASYGAIPLTHRTLSRGVTFVTGHGMGGEPIADWHRLALSHHTLVIYMGVARAGSIAAGLMAGGLSAETPVAIVSRASQPQQQVVTGRLAGLEQLAKDPRVQTPAALIVGEVVSLHHSLDWFSADLLGSEVVQQQFG</sequence>
<evidence type="ECO:0000256" key="13">
    <source>
        <dbReference type="RuleBase" id="RU003960"/>
    </source>
</evidence>
<evidence type="ECO:0000256" key="7">
    <source>
        <dbReference type="ARBA" id="ARBA00023002"/>
    </source>
</evidence>
<dbReference type="PANTHER" id="PTHR45790:SF1">
    <property type="entry name" value="SIROHEME SYNTHASE"/>
    <property type="match status" value="1"/>
</dbReference>
<dbReference type="InterPro" id="IPR050161">
    <property type="entry name" value="Siro_Cobalamin_biosynth"/>
</dbReference>
<dbReference type="GO" id="GO:0019354">
    <property type="term" value="P:siroheme biosynthetic process"/>
    <property type="evidence" value="ECO:0007669"/>
    <property type="project" value="UniProtKB-UniPathway"/>
</dbReference>
<evidence type="ECO:0000256" key="10">
    <source>
        <dbReference type="ARBA" id="ARBA00023268"/>
    </source>
</evidence>
<keyword evidence="10" id="KW-0511">Multifunctional enzyme</keyword>
<dbReference type="SUPFAM" id="SSF53790">
    <property type="entry name" value="Tetrapyrrole methylase"/>
    <property type="match status" value="1"/>
</dbReference>
<keyword evidence="6" id="KW-0949">S-adenosyl-L-methionine</keyword>
<comment type="pathway">
    <text evidence="11">Porphyrin-containing compound metabolism; siroheme biosynthesis; precorrin-2 from uroporphyrinogen III: step 1/1.</text>
</comment>
<dbReference type="PANTHER" id="PTHR45790">
    <property type="entry name" value="SIROHEME SYNTHASE-RELATED"/>
    <property type="match status" value="1"/>
</dbReference>
<dbReference type="GO" id="GO:0016829">
    <property type="term" value="F:lyase activity"/>
    <property type="evidence" value="ECO:0007669"/>
    <property type="project" value="UniProtKB-KW"/>
</dbReference>
<evidence type="ECO:0000256" key="9">
    <source>
        <dbReference type="ARBA" id="ARBA00023244"/>
    </source>
</evidence>
<dbReference type="OrthoDB" id="9815856at2"/>
<evidence type="ECO:0000256" key="8">
    <source>
        <dbReference type="ARBA" id="ARBA00023239"/>
    </source>
</evidence>
<feature type="domain" description="Tetrapyrrole methylase" evidence="14">
    <location>
        <begin position="13"/>
        <end position="223"/>
    </location>
</feature>
<dbReference type="UniPathway" id="UPA00262">
    <property type="reaction ID" value="UER00211"/>
</dbReference>
<keyword evidence="3" id="KW-0169">Cobalamin biosynthesis</keyword>
<dbReference type="EC" id="2.1.1.107" evidence="2"/>
<keyword evidence="5 13" id="KW-0808">Transferase</keyword>
<evidence type="ECO:0000256" key="4">
    <source>
        <dbReference type="ARBA" id="ARBA00022603"/>
    </source>
</evidence>
<proteinExistence type="inferred from homology"/>
<evidence type="ECO:0000256" key="3">
    <source>
        <dbReference type="ARBA" id="ARBA00022573"/>
    </source>
</evidence>
<dbReference type="PROSITE" id="PS00840">
    <property type="entry name" value="SUMT_2"/>
    <property type="match status" value="1"/>
</dbReference>
<dbReference type="NCBIfam" id="TIGR01469">
    <property type="entry name" value="cobA_cysG_Cterm"/>
    <property type="match status" value="1"/>
</dbReference>
<protein>
    <recommendedName>
        <fullName evidence="2">uroporphyrinogen-III C-methyltransferase</fullName>
        <ecNumber evidence="2">2.1.1.107</ecNumber>
    </recommendedName>
</protein>
<dbReference type="Proteomes" id="UP000305674">
    <property type="component" value="Unassembled WGS sequence"/>
</dbReference>
<dbReference type="AlphaFoldDB" id="A0A4U1BJV7"/>
<dbReference type="Gene3D" id="3.30.950.10">
    <property type="entry name" value="Methyltransferase, Cobalt-precorrin-4 Transmethylase, Domain 2"/>
    <property type="match status" value="1"/>
</dbReference>
<dbReference type="NCBIfam" id="NF004790">
    <property type="entry name" value="PRK06136.1"/>
    <property type="match status" value="1"/>
</dbReference>
<dbReference type="GO" id="GO:0016491">
    <property type="term" value="F:oxidoreductase activity"/>
    <property type="evidence" value="ECO:0007669"/>
    <property type="project" value="UniProtKB-KW"/>
</dbReference>
<comment type="similarity">
    <text evidence="1 13">Belongs to the precorrin methyltransferase family.</text>
</comment>
<evidence type="ECO:0000313" key="16">
    <source>
        <dbReference type="Proteomes" id="UP000305674"/>
    </source>
</evidence>
<evidence type="ECO:0000256" key="1">
    <source>
        <dbReference type="ARBA" id="ARBA00005879"/>
    </source>
</evidence>